<dbReference type="InterPro" id="IPR050523">
    <property type="entry name" value="AKR_Detox_Biosynth"/>
</dbReference>
<keyword evidence="4" id="KW-1185">Reference proteome</keyword>
<dbReference type="PANTHER" id="PTHR43364">
    <property type="entry name" value="NADH-SPECIFIC METHYLGLYOXAL REDUCTASE-RELATED"/>
    <property type="match status" value="1"/>
</dbReference>
<dbReference type="AlphaFoldDB" id="A0A3D8SAN5"/>
<protein>
    <submittedName>
        <fullName evidence="3">Putative aldo keto reductase protein</fullName>
    </submittedName>
</protein>
<dbReference type="OrthoDB" id="48988at2759"/>
<comment type="caution">
    <text evidence="3">The sequence shown here is derived from an EMBL/GenBank/DDBJ whole genome shotgun (WGS) entry which is preliminary data.</text>
</comment>
<name>A0A3D8SAN5_9HELO</name>
<evidence type="ECO:0000313" key="4">
    <source>
        <dbReference type="Proteomes" id="UP000256328"/>
    </source>
</evidence>
<gene>
    <name evidence="3" type="ORF">BP5796_04702</name>
</gene>
<dbReference type="EMBL" id="PDLN01000006">
    <property type="protein sequence ID" value="RDW83211.1"/>
    <property type="molecule type" value="Genomic_DNA"/>
</dbReference>
<dbReference type="InterPro" id="IPR023210">
    <property type="entry name" value="NADP_OxRdtase_dom"/>
</dbReference>
<dbReference type="Gene3D" id="3.20.20.100">
    <property type="entry name" value="NADP-dependent oxidoreductase domain"/>
    <property type="match status" value="1"/>
</dbReference>
<evidence type="ECO:0000259" key="2">
    <source>
        <dbReference type="Pfam" id="PF00248"/>
    </source>
</evidence>
<organism evidence="3 4">
    <name type="scientific">Coleophoma crateriformis</name>
    <dbReference type="NCBI Taxonomy" id="565419"/>
    <lineage>
        <taxon>Eukaryota</taxon>
        <taxon>Fungi</taxon>
        <taxon>Dikarya</taxon>
        <taxon>Ascomycota</taxon>
        <taxon>Pezizomycotina</taxon>
        <taxon>Leotiomycetes</taxon>
        <taxon>Helotiales</taxon>
        <taxon>Dermateaceae</taxon>
        <taxon>Coleophoma</taxon>
    </lineage>
</organism>
<evidence type="ECO:0000256" key="1">
    <source>
        <dbReference type="ARBA" id="ARBA00023002"/>
    </source>
</evidence>
<feature type="domain" description="NADP-dependent oxidoreductase" evidence="2">
    <location>
        <begin position="9"/>
        <end position="323"/>
    </location>
</feature>
<reference evidence="3 4" key="1">
    <citation type="journal article" date="2018" name="IMA Fungus">
        <title>IMA Genome-F 9: Draft genome sequence of Annulohypoxylon stygium, Aspergillus mulundensis, Berkeleyomyces basicola (syn. Thielaviopsis basicola), Ceratocystis smalleyi, two Cercospora beticola strains, Coleophoma cylindrospora, Fusarium fracticaudum, Phialophora cf. hyalina, and Morchella septimelata.</title>
        <authorList>
            <person name="Wingfield B.D."/>
            <person name="Bills G.F."/>
            <person name="Dong Y."/>
            <person name="Huang W."/>
            <person name="Nel W.J."/>
            <person name="Swalarsk-Parry B.S."/>
            <person name="Vaghefi N."/>
            <person name="Wilken P.M."/>
            <person name="An Z."/>
            <person name="de Beer Z.W."/>
            <person name="De Vos L."/>
            <person name="Chen L."/>
            <person name="Duong T.A."/>
            <person name="Gao Y."/>
            <person name="Hammerbacher A."/>
            <person name="Kikkert J.R."/>
            <person name="Li Y."/>
            <person name="Li H."/>
            <person name="Li K."/>
            <person name="Li Q."/>
            <person name="Liu X."/>
            <person name="Ma X."/>
            <person name="Naidoo K."/>
            <person name="Pethybridge S.J."/>
            <person name="Sun J."/>
            <person name="Steenkamp E.T."/>
            <person name="van der Nest M.A."/>
            <person name="van Wyk S."/>
            <person name="Wingfield M.J."/>
            <person name="Xiong C."/>
            <person name="Yue Q."/>
            <person name="Zhang X."/>
        </authorList>
    </citation>
    <scope>NUCLEOTIDE SEQUENCE [LARGE SCALE GENOMIC DNA]</scope>
    <source>
        <strain evidence="3 4">BP5796</strain>
    </source>
</reference>
<proteinExistence type="predicted"/>
<sequence>MSKSKAAVKIVFGAMTIGKAGLEGSRICTIEETNAVLDVFQQHGYNEVDNARIYTAGICEQFFADANWKKRGLIMGTKLYPTASKNMSFVTPEIYSHSAADVRRGLFNSLEALKSKTIDMWYLHGLNRTTPFEVTLAEVDKLHKGGYFKRFGVSNFQSWEVAQVCEICKKNGWIMPSVYQGIYNALHRGIEPELLPCLRYYGIALYAFQPLAGGFLTGRYQRDSSDFAEGSRFDPKRTQGMLHHGRYWKPEYFDALENIQVATGRHGLTMAEFALRWIMHHSLVQADKGDAVIIGASSAKQLEANLTDMEKGPLPEEVVKAVNDGWEMVKGRVPNYWH</sequence>
<dbReference type="Proteomes" id="UP000256328">
    <property type="component" value="Unassembled WGS sequence"/>
</dbReference>
<dbReference type="GO" id="GO:0016491">
    <property type="term" value="F:oxidoreductase activity"/>
    <property type="evidence" value="ECO:0007669"/>
    <property type="project" value="UniProtKB-KW"/>
</dbReference>
<dbReference type="SUPFAM" id="SSF51430">
    <property type="entry name" value="NAD(P)-linked oxidoreductase"/>
    <property type="match status" value="1"/>
</dbReference>
<dbReference type="Pfam" id="PF00248">
    <property type="entry name" value="Aldo_ket_red"/>
    <property type="match status" value="1"/>
</dbReference>
<accession>A0A3D8SAN5</accession>
<dbReference type="CDD" id="cd19075">
    <property type="entry name" value="AKR_AKR7A1-5"/>
    <property type="match status" value="1"/>
</dbReference>
<dbReference type="PANTHER" id="PTHR43364:SF4">
    <property type="entry name" value="NAD(P)-LINKED OXIDOREDUCTASE SUPERFAMILY PROTEIN"/>
    <property type="match status" value="1"/>
</dbReference>
<keyword evidence="1" id="KW-0560">Oxidoreductase</keyword>
<evidence type="ECO:0000313" key="3">
    <source>
        <dbReference type="EMBL" id="RDW83211.1"/>
    </source>
</evidence>
<dbReference type="InterPro" id="IPR036812">
    <property type="entry name" value="NAD(P)_OxRdtase_dom_sf"/>
</dbReference>